<evidence type="ECO:0000313" key="8">
    <source>
        <dbReference type="EMBL" id="EDV24329.1"/>
    </source>
</evidence>
<keyword evidence="4 6" id="KW-1133">Transmembrane helix</keyword>
<reference evidence="8 9" key="1">
    <citation type="journal article" date="2008" name="Nature">
        <title>The Trichoplax genome and the nature of placozoans.</title>
        <authorList>
            <person name="Srivastava M."/>
            <person name="Begovic E."/>
            <person name="Chapman J."/>
            <person name="Putnam N.H."/>
            <person name="Hellsten U."/>
            <person name="Kawashima T."/>
            <person name="Kuo A."/>
            <person name="Mitros T."/>
            <person name="Salamov A."/>
            <person name="Carpenter M.L."/>
            <person name="Signorovitch A.Y."/>
            <person name="Moreno M.A."/>
            <person name="Kamm K."/>
            <person name="Grimwood J."/>
            <person name="Schmutz J."/>
            <person name="Shapiro H."/>
            <person name="Grigoriev I.V."/>
            <person name="Buss L.W."/>
            <person name="Schierwater B."/>
            <person name="Dellaporta S.L."/>
            <person name="Rokhsar D.S."/>
        </authorList>
    </citation>
    <scope>NUCLEOTIDE SEQUENCE [LARGE SCALE GENOMIC DNA]</scope>
    <source>
        <strain evidence="8 9">Grell-BS-1999</strain>
    </source>
</reference>
<dbReference type="GO" id="GO:0005254">
    <property type="term" value="F:chloride channel activity"/>
    <property type="evidence" value="ECO:0000318"/>
    <property type="project" value="GO_Central"/>
</dbReference>
<evidence type="ECO:0000256" key="4">
    <source>
        <dbReference type="ARBA" id="ARBA00022989"/>
    </source>
</evidence>
<feature type="transmembrane region" description="Helical" evidence="6">
    <location>
        <begin position="349"/>
        <end position="373"/>
    </location>
</feature>
<feature type="non-terminal residue" evidence="8">
    <location>
        <position position="1"/>
    </location>
</feature>
<dbReference type="GO" id="GO:1902476">
    <property type="term" value="P:chloride transmembrane transport"/>
    <property type="evidence" value="ECO:0000318"/>
    <property type="project" value="GO_Central"/>
</dbReference>
<dbReference type="HOGENOM" id="CLU_006685_3_0_1"/>
<sequence>ILRKYWGRFSIWYKYQPIENIRLYFGEKVAIYFAWLGFYTAWLLPAATMGFLVFIYSILTMNQNPIAHQVCNEGKHMVMCPRCPVKAGCKYWNLSNACGKTKLAYIVDNPSTVFYSVFICFWAVFFLEFWKRKEVTLAHQWDTLGFEEEELKRFFLFALLIHLLELHRTQTEYEDQLTFKVFCFQFANFYGSIFYIAFFKGRFDGYPGHYNKVFGVRLASCGTAGCLPELSQQLAIIMIGKQMIGNAKEFLIPIVKNYLRKRKVTSAKANSNDSLVPRWEEDYTLEPDEPLFGEYLEMIIQYGFTTIFVVAFPLAPFFALLNNWLEIRLDASKYVTQSRRPVAYKAEDIGVWFTILNVVTRIAVLCNAFIIAFTSEFMPKLLYQYTVDPSLEGYLNYTLSWAPEGTTERPCR</sequence>
<dbReference type="Proteomes" id="UP000009022">
    <property type="component" value="Unassembled WGS sequence"/>
</dbReference>
<gene>
    <name evidence="8" type="ORF">TRIADDRAFT_26725</name>
</gene>
<evidence type="ECO:0000256" key="3">
    <source>
        <dbReference type="ARBA" id="ARBA00022692"/>
    </source>
</evidence>
<comment type="subcellular location">
    <subcellularLocation>
        <location evidence="1 6">Membrane</location>
        <topology evidence="1 6">Multi-pass membrane protein</topology>
    </subcellularLocation>
</comment>
<feature type="transmembrane region" description="Helical" evidence="6">
    <location>
        <begin position="179"/>
        <end position="199"/>
    </location>
</feature>
<evidence type="ECO:0000259" key="7">
    <source>
        <dbReference type="Pfam" id="PF04547"/>
    </source>
</evidence>
<organism evidence="8 9">
    <name type="scientific">Trichoplax adhaerens</name>
    <name type="common">Trichoplax reptans</name>
    <dbReference type="NCBI Taxonomy" id="10228"/>
    <lineage>
        <taxon>Eukaryota</taxon>
        <taxon>Metazoa</taxon>
        <taxon>Placozoa</taxon>
        <taxon>Uniplacotomia</taxon>
        <taxon>Trichoplacea</taxon>
        <taxon>Trichoplacidae</taxon>
        <taxon>Trichoplax</taxon>
    </lineage>
</organism>
<dbReference type="PANTHER" id="PTHR12308:SF84">
    <property type="entry name" value="ANOCTAMIN"/>
    <property type="match status" value="1"/>
</dbReference>
<accession>B3S049</accession>
<dbReference type="PhylomeDB" id="B3S049"/>
<dbReference type="GO" id="GO:0005886">
    <property type="term" value="C:plasma membrane"/>
    <property type="evidence" value="ECO:0000318"/>
    <property type="project" value="GO_Central"/>
</dbReference>
<evidence type="ECO:0000256" key="6">
    <source>
        <dbReference type="RuleBase" id="RU280814"/>
    </source>
</evidence>
<dbReference type="AlphaFoldDB" id="B3S049"/>
<proteinExistence type="inferred from homology"/>
<dbReference type="eggNOG" id="KOG2514">
    <property type="taxonomic scope" value="Eukaryota"/>
</dbReference>
<keyword evidence="5 6" id="KW-0472">Membrane</keyword>
<dbReference type="Pfam" id="PF04547">
    <property type="entry name" value="Anoctamin"/>
    <property type="match status" value="2"/>
</dbReference>
<feature type="domain" description="Anoctamin transmembrane" evidence="7">
    <location>
        <begin position="159"/>
        <end position="384"/>
    </location>
</feature>
<feature type="transmembrane region" description="Helical" evidence="6">
    <location>
        <begin position="112"/>
        <end position="130"/>
    </location>
</feature>
<dbReference type="GeneID" id="6755067"/>
<evidence type="ECO:0000313" key="9">
    <source>
        <dbReference type="Proteomes" id="UP000009022"/>
    </source>
</evidence>
<protein>
    <recommendedName>
        <fullName evidence="6">Anoctamin</fullName>
    </recommendedName>
</protein>
<feature type="transmembrane region" description="Helical" evidence="6">
    <location>
        <begin position="29"/>
        <end position="59"/>
    </location>
</feature>
<dbReference type="CTD" id="6755067"/>
<dbReference type="OMA" id="WISTLMA"/>
<dbReference type="RefSeq" id="XP_002113855.1">
    <property type="nucleotide sequence ID" value="XM_002113819.1"/>
</dbReference>
<dbReference type="PANTHER" id="PTHR12308">
    <property type="entry name" value="ANOCTAMIN"/>
    <property type="match status" value="1"/>
</dbReference>
<evidence type="ECO:0000256" key="1">
    <source>
        <dbReference type="ARBA" id="ARBA00004141"/>
    </source>
</evidence>
<keyword evidence="3 6" id="KW-0812">Transmembrane</keyword>
<keyword evidence="9" id="KW-1185">Reference proteome</keyword>
<dbReference type="OrthoDB" id="296386at2759"/>
<dbReference type="KEGG" id="tad:TRIADDRAFT_26725"/>
<evidence type="ECO:0000256" key="2">
    <source>
        <dbReference type="ARBA" id="ARBA00009671"/>
    </source>
</evidence>
<comment type="caution">
    <text evidence="6">Lacks conserved residue(s) required for the propagation of feature annotation.</text>
</comment>
<feature type="domain" description="Anoctamin transmembrane" evidence="7">
    <location>
        <begin position="21"/>
        <end position="153"/>
    </location>
</feature>
<evidence type="ECO:0000256" key="5">
    <source>
        <dbReference type="ARBA" id="ARBA00023136"/>
    </source>
</evidence>
<dbReference type="InterPro" id="IPR007632">
    <property type="entry name" value="Anoctamin"/>
</dbReference>
<dbReference type="InterPro" id="IPR049452">
    <property type="entry name" value="Anoctamin_TM"/>
</dbReference>
<feature type="transmembrane region" description="Helical" evidence="6">
    <location>
        <begin position="299"/>
        <end position="321"/>
    </location>
</feature>
<dbReference type="EMBL" id="DS985246">
    <property type="protein sequence ID" value="EDV24329.1"/>
    <property type="molecule type" value="Genomic_DNA"/>
</dbReference>
<comment type="similarity">
    <text evidence="2 6">Belongs to the anoctamin family.</text>
</comment>
<dbReference type="InParanoid" id="B3S049"/>
<name>B3S049_TRIAD</name>